<accession>A0ABW3N684</accession>
<organism evidence="1 2">
    <name type="scientific">Winogradskyella litorisediminis</name>
    <dbReference type="NCBI Taxonomy" id="1156618"/>
    <lineage>
        <taxon>Bacteria</taxon>
        <taxon>Pseudomonadati</taxon>
        <taxon>Bacteroidota</taxon>
        <taxon>Flavobacteriia</taxon>
        <taxon>Flavobacteriales</taxon>
        <taxon>Flavobacteriaceae</taxon>
        <taxon>Winogradskyella</taxon>
    </lineage>
</organism>
<comment type="caution">
    <text evidence="1">The sequence shown here is derived from an EMBL/GenBank/DDBJ whole genome shotgun (WGS) entry which is preliminary data.</text>
</comment>
<evidence type="ECO:0000313" key="1">
    <source>
        <dbReference type="EMBL" id="MFD1063169.1"/>
    </source>
</evidence>
<protein>
    <submittedName>
        <fullName evidence="1">DUF4846 domain-containing protein</fullName>
    </submittedName>
</protein>
<evidence type="ECO:0000313" key="2">
    <source>
        <dbReference type="Proteomes" id="UP001597013"/>
    </source>
</evidence>
<proteinExistence type="predicted"/>
<dbReference type="Pfam" id="PF16138">
    <property type="entry name" value="DUF4846"/>
    <property type="match status" value="1"/>
</dbReference>
<reference evidence="2" key="1">
    <citation type="journal article" date="2019" name="Int. J. Syst. Evol. Microbiol.">
        <title>The Global Catalogue of Microorganisms (GCM) 10K type strain sequencing project: providing services to taxonomists for standard genome sequencing and annotation.</title>
        <authorList>
            <consortium name="The Broad Institute Genomics Platform"/>
            <consortium name="The Broad Institute Genome Sequencing Center for Infectious Disease"/>
            <person name="Wu L."/>
            <person name="Ma J."/>
        </authorList>
    </citation>
    <scope>NUCLEOTIDE SEQUENCE [LARGE SCALE GENOMIC DNA]</scope>
    <source>
        <strain evidence="2">CCUG 62215</strain>
    </source>
</reference>
<name>A0ABW3N684_9FLAO</name>
<sequence length="294" mass="33264">MTNHVFLLMKKTLLFIFLAAAILVFALQFKPIKQTVTAVVTNPSYLNKNGNTIVKRVFVPDNYKRVVYDSSSFQNFIREQKLKPFGAKVISYDGKPYFYQLGHAGVLEVDVPSNGLQQCADALIRLRSEFLWQTNQKSKIGFNFTSGHHCSWNKYAKGYRPKINGNKVTFHKTASANHSKANFYNYLNLIYTYSGTSSLDAELIEIKNISTLKIGDMLILGGFPGHVIMIADIVENENGERLFLLIQGNTPAQSIHLLKNLDDSTISPWYKLQLNSEISVPGFTFANSKFVRFK</sequence>
<dbReference type="InterPro" id="IPR032315">
    <property type="entry name" value="DUF4846"/>
</dbReference>
<gene>
    <name evidence="1" type="ORF">ACFQ1Q_07910</name>
</gene>
<keyword evidence="2" id="KW-1185">Reference proteome</keyword>
<dbReference type="EMBL" id="JBHTJL010000009">
    <property type="protein sequence ID" value="MFD1063169.1"/>
    <property type="molecule type" value="Genomic_DNA"/>
</dbReference>
<dbReference type="Proteomes" id="UP001597013">
    <property type="component" value="Unassembled WGS sequence"/>
</dbReference>
<dbReference type="RefSeq" id="WP_386129679.1">
    <property type="nucleotide sequence ID" value="NZ_JBHTJL010000009.1"/>
</dbReference>